<feature type="transmembrane region" description="Helical" evidence="1">
    <location>
        <begin position="126"/>
        <end position="156"/>
    </location>
</feature>
<evidence type="ECO:0000256" key="1">
    <source>
        <dbReference type="SAM" id="Phobius"/>
    </source>
</evidence>
<gene>
    <name evidence="2" type="ORF">GT728_20275</name>
</gene>
<reference evidence="2 3" key="1">
    <citation type="journal article" date="2019" name="Nat. Med.">
        <title>A library of human gut bacterial isolates paired with longitudinal multiomics data enables mechanistic microbiome research.</title>
        <authorList>
            <person name="Poyet M."/>
            <person name="Groussin M."/>
            <person name="Gibbons S.M."/>
            <person name="Avila-Pacheco J."/>
            <person name="Jiang X."/>
            <person name="Kearney S.M."/>
            <person name="Perrotta A.R."/>
            <person name="Berdy B."/>
            <person name="Zhao S."/>
            <person name="Lieberman T.D."/>
            <person name="Swanson P.K."/>
            <person name="Smith M."/>
            <person name="Roesemann S."/>
            <person name="Alexander J.E."/>
            <person name="Rich S.A."/>
            <person name="Livny J."/>
            <person name="Vlamakis H."/>
            <person name="Clish C."/>
            <person name="Bullock K."/>
            <person name="Deik A."/>
            <person name="Scott J."/>
            <person name="Pierce K.A."/>
            <person name="Xavier R.J."/>
            <person name="Alm E.J."/>
        </authorList>
    </citation>
    <scope>NUCLEOTIDE SEQUENCE [LARGE SCALE GENOMIC DNA]</scope>
    <source>
        <strain evidence="2 3">BIOML-A1</strain>
    </source>
</reference>
<name>A0A6L8T8W3_9FIRM</name>
<protein>
    <submittedName>
        <fullName evidence="2">Uncharacterized protein</fullName>
    </submittedName>
</protein>
<keyword evidence="1" id="KW-0812">Transmembrane</keyword>
<dbReference type="AlphaFoldDB" id="A0A6L8T8W3"/>
<sequence>MLPSVCLPLRMRRYVQKSKLDYFSPDSNVVAYGCKPFRDRQADSWDISLSDIAVDPICRTSLDSRCKEDPEKIESPGYRFLWYLSVFLVNLVLAILLVAGICLAGYTLVDMLTSENTGIDGIGTALILVFAVWTAALTVFLITMLPQLQMLTVAVLRMMKKLRAILTTG</sequence>
<evidence type="ECO:0000313" key="2">
    <source>
        <dbReference type="EMBL" id="MZL35442.1"/>
    </source>
</evidence>
<comment type="caution">
    <text evidence="2">The sequence shown here is derived from an EMBL/GenBank/DDBJ whole genome shotgun (WGS) entry which is preliminary data.</text>
</comment>
<keyword evidence="1" id="KW-0472">Membrane</keyword>
<dbReference type="RefSeq" id="WP_161234445.1">
    <property type="nucleotide sequence ID" value="NZ_JBCLNB010000026.1"/>
</dbReference>
<accession>A0A6L8T8W3</accession>
<keyword evidence="1" id="KW-1133">Transmembrane helix</keyword>
<evidence type="ECO:0000313" key="3">
    <source>
        <dbReference type="Proteomes" id="UP000477285"/>
    </source>
</evidence>
<organism evidence="2 3">
    <name type="scientific">Blautia wexlerae</name>
    <dbReference type="NCBI Taxonomy" id="418240"/>
    <lineage>
        <taxon>Bacteria</taxon>
        <taxon>Bacillati</taxon>
        <taxon>Bacillota</taxon>
        <taxon>Clostridia</taxon>
        <taxon>Lachnospirales</taxon>
        <taxon>Lachnospiraceae</taxon>
        <taxon>Blautia</taxon>
    </lineage>
</organism>
<dbReference type="EMBL" id="WWVQ01000098">
    <property type="protein sequence ID" value="MZL35442.1"/>
    <property type="molecule type" value="Genomic_DNA"/>
</dbReference>
<proteinExistence type="predicted"/>
<dbReference type="Proteomes" id="UP000477285">
    <property type="component" value="Unassembled WGS sequence"/>
</dbReference>
<feature type="transmembrane region" description="Helical" evidence="1">
    <location>
        <begin position="80"/>
        <end position="106"/>
    </location>
</feature>